<sequence length="99" mass="10155">MSGDTTRSHARGAGVPWGTGLTVAGFVAALTAAAIIVLSVGLTRVHPLLTVGLNLVAVGGLAPTVWGWRTRPVWRWFVLGSAVGVAAGWVTLLALLASR</sequence>
<reference evidence="3" key="1">
    <citation type="submission" date="2016-10" db="EMBL/GenBank/DDBJ databases">
        <authorList>
            <person name="de Groot N.N."/>
        </authorList>
    </citation>
    <scope>NUCLEOTIDE SEQUENCE [LARGE SCALE GENOMIC DNA]</scope>
    <source>
        <strain evidence="3">UNC267MFSha1.1M11</strain>
    </source>
</reference>
<dbReference type="InterPro" id="IPR024244">
    <property type="entry name" value="DUF2537"/>
</dbReference>
<feature type="transmembrane region" description="Helical" evidence="1">
    <location>
        <begin position="20"/>
        <end position="41"/>
    </location>
</feature>
<feature type="transmembrane region" description="Helical" evidence="1">
    <location>
        <begin position="74"/>
        <end position="97"/>
    </location>
</feature>
<accession>A0A1G4VLD5</accession>
<evidence type="ECO:0000313" key="5">
    <source>
        <dbReference type="Proteomes" id="UP000515498"/>
    </source>
</evidence>
<dbReference type="KEGG" id="mflu:HZU40_31520"/>
<evidence type="ECO:0000313" key="4">
    <source>
        <dbReference type="Proteomes" id="UP000199707"/>
    </source>
</evidence>
<evidence type="ECO:0000313" key="2">
    <source>
        <dbReference type="EMBL" id="QNJ92597.1"/>
    </source>
</evidence>
<keyword evidence="1" id="KW-0472">Membrane</keyword>
<keyword evidence="1" id="KW-0812">Transmembrane</keyword>
<dbReference type="AlphaFoldDB" id="A0A1G4VLD5"/>
<dbReference type="Pfam" id="PF10801">
    <property type="entry name" value="DUF2537"/>
    <property type="match status" value="1"/>
</dbReference>
<evidence type="ECO:0000313" key="3">
    <source>
        <dbReference type="EMBL" id="SCX08502.1"/>
    </source>
</evidence>
<name>A0A1G4VLD5_9MYCO</name>
<dbReference type="RefSeq" id="WP_090354627.1">
    <property type="nucleotide sequence ID" value="NZ_CP059894.1"/>
</dbReference>
<dbReference type="Proteomes" id="UP000199707">
    <property type="component" value="Unassembled WGS sequence"/>
</dbReference>
<dbReference type="EMBL" id="CP059894">
    <property type="protein sequence ID" value="QNJ92597.1"/>
    <property type="molecule type" value="Genomic_DNA"/>
</dbReference>
<dbReference type="EMBL" id="FMUB01000002">
    <property type="protein sequence ID" value="SCX08502.1"/>
    <property type="molecule type" value="Genomic_DNA"/>
</dbReference>
<reference evidence="2 5" key="3">
    <citation type="submission" date="2020-07" db="EMBL/GenBank/DDBJ databases">
        <title>Draft genome sequence of four isobutane-metabolizing strains capable of cometabolically degrading diverse ether contaminants.</title>
        <authorList>
            <person name="Chen W."/>
            <person name="Faulkner N."/>
            <person name="Smith C."/>
            <person name="Hyman M."/>
        </authorList>
    </citation>
    <scope>NUCLEOTIDE SEQUENCE [LARGE SCALE GENOMIC DNA]</scope>
    <source>
        <strain evidence="2 5">2A</strain>
    </source>
</reference>
<feature type="transmembrane region" description="Helical" evidence="1">
    <location>
        <begin position="48"/>
        <end position="68"/>
    </location>
</feature>
<protein>
    <submittedName>
        <fullName evidence="2">DUF2537 domain-containing protein</fullName>
    </submittedName>
</protein>
<evidence type="ECO:0000256" key="1">
    <source>
        <dbReference type="SAM" id="Phobius"/>
    </source>
</evidence>
<keyword evidence="1" id="KW-1133">Transmembrane helix</keyword>
<dbReference type="STRING" id="1502745.SAMN02799620_01251"/>
<reference evidence="4" key="2">
    <citation type="submission" date="2016-10" db="EMBL/GenBank/DDBJ databases">
        <authorList>
            <person name="Varghese N."/>
            <person name="Submissions S."/>
        </authorList>
    </citation>
    <scope>NUCLEOTIDE SEQUENCE [LARGE SCALE GENOMIC DNA]</scope>
    <source>
        <strain evidence="4">UNC267MFSha1.1M11</strain>
    </source>
</reference>
<gene>
    <name evidence="2" type="ORF">HZU40_31520</name>
    <name evidence="3" type="ORF">SAMN02799620_01251</name>
</gene>
<dbReference type="Proteomes" id="UP000515498">
    <property type="component" value="Chromosome"/>
</dbReference>
<organism evidence="3 4">
    <name type="scientific">Mycolicibacterium fluoranthenivorans</name>
    <dbReference type="NCBI Taxonomy" id="258505"/>
    <lineage>
        <taxon>Bacteria</taxon>
        <taxon>Bacillati</taxon>
        <taxon>Actinomycetota</taxon>
        <taxon>Actinomycetes</taxon>
        <taxon>Mycobacteriales</taxon>
        <taxon>Mycobacteriaceae</taxon>
        <taxon>Mycolicibacterium</taxon>
    </lineage>
</organism>
<proteinExistence type="predicted"/>